<sequence length="68" mass="7602">MAPIRISAERRTPSGRRSFAFRLSREPAVSKATAVGSIQTLEYGERPTNENLEPRERCVFLKLVALAV</sequence>
<dbReference type="AlphaFoldDB" id="A0A6H5HFY1"/>
<organism evidence="1 2">
    <name type="scientific">Nesidiocoris tenuis</name>
    <dbReference type="NCBI Taxonomy" id="355587"/>
    <lineage>
        <taxon>Eukaryota</taxon>
        <taxon>Metazoa</taxon>
        <taxon>Ecdysozoa</taxon>
        <taxon>Arthropoda</taxon>
        <taxon>Hexapoda</taxon>
        <taxon>Insecta</taxon>
        <taxon>Pterygota</taxon>
        <taxon>Neoptera</taxon>
        <taxon>Paraneoptera</taxon>
        <taxon>Hemiptera</taxon>
        <taxon>Heteroptera</taxon>
        <taxon>Panheteroptera</taxon>
        <taxon>Cimicomorpha</taxon>
        <taxon>Miridae</taxon>
        <taxon>Dicyphina</taxon>
        <taxon>Nesidiocoris</taxon>
    </lineage>
</organism>
<keyword evidence="2" id="KW-1185">Reference proteome</keyword>
<protein>
    <submittedName>
        <fullName evidence="1">Uncharacterized protein</fullName>
    </submittedName>
</protein>
<proteinExistence type="predicted"/>
<gene>
    <name evidence="1" type="ORF">NTEN_LOCUS19505</name>
</gene>
<evidence type="ECO:0000313" key="1">
    <source>
        <dbReference type="EMBL" id="CAB0015138.1"/>
    </source>
</evidence>
<dbReference type="Proteomes" id="UP000479000">
    <property type="component" value="Unassembled WGS sequence"/>
</dbReference>
<dbReference type="EMBL" id="CADCXU010028647">
    <property type="protein sequence ID" value="CAB0015138.1"/>
    <property type="molecule type" value="Genomic_DNA"/>
</dbReference>
<evidence type="ECO:0000313" key="2">
    <source>
        <dbReference type="Proteomes" id="UP000479000"/>
    </source>
</evidence>
<accession>A0A6H5HFY1</accession>
<reference evidence="1 2" key="1">
    <citation type="submission" date="2020-02" db="EMBL/GenBank/DDBJ databases">
        <authorList>
            <person name="Ferguson B K."/>
        </authorList>
    </citation>
    <scope>NUCLEOTIDE SEQUENCE [LARGE SCALE GENOMIC DNA]</scope>
</reference>
<name>A0A6H5HFY1_9HEMI</name>
<feature type="non-terminal residue" evidence="1">
    <location>
        <position position="68"/>
    </location>
</feature>